<dbReference type="RefSeq" id="WP_034322288.1">
    <property type="nucleotide sequence ID" value="NZ_JOTP01000012.1"/>
</dbReference>
<evidence type="ECO:0000256" key="6">
    <source>
        <dbReference type="ARBA" id="ARBA00022630"/>
    </source>
</evidence>
<dbReference type="InterPro" id="IPR023753">
    <property type="entry name" value="FAD/NAD-binding_dom"/>
</dbReference>
<dbReference type="GO" id="GO:0006103">
    <property type="term" value="P:2-oxoglutarate metabolic process"/>
    <property type="evidence" value="ECO:0007669"/>
    <property type="project" value="TreeGrafter"/>
</dbReference>
<comment type="catalytic activity">
    <reaction evidence="12 16">
        <text>N(6)-[(R)-dihydrolipoyl]-L-lysyl-[protein] + NAD(+) = N(6)-[(R)-lipoyl]-L-lysyl-[protein] + NADH + H(+)</text>
        <dbReference type="Rhea" id="RHEA:15045"/>
        <dbReference type="Rhea" id="RHEA-COMP:10474"/>
        <dbReference type="Rhea" id="RHEA-COMP:10475"/>
        <dbReference type="ChEBI" id="CHEBI:15378"/>
        <dbReference type="ChEBI" id="CHEBI:57540"/>
        <dbReference type="ChEBI" id="CHEBI:57945"/>
        <dbReference type="ChEBI" id="CHEBI:83099"/>
        <dbReference type="ChEBI" id="CHEBI:83100"/>
        <dbReference type="EC" id="1.8.1.4"/>
    </reaction>
</comment>
<evidence type="ECO:0000256" key="8">
    <source>
        <dbReference type="ARBA" id="ARBA00023002"/>
    </source>
</evidence>
<dbReference type="InterPro" id="IPR016156">
    <property type="entry name" value="FAD/NAD-linked_Rdtase_dimer_sf"/>
</dbReference>
<dbReference type="SUPFAM" id="SSF55424">
    <property type="entry name" value="FAD/NAD-linked reductases, dimerisation (C-terminal) domain"/>
    <property type="match status" value="1"/>
</dbReference>
<reference evidence="19 20" key="1">
    <citation type="submission" date="2012-09" db="EMBL/GenBank/DDBJ databases">
        <title>Genome Sequence of Bacillus sp. DW5-4.</title>
        <authorList>
            <person name="Lai Q."/>
            <person name="Liu Y."/>
            <person name="Shao Z."/>
        </authorList>
    </citation>
    <scope>NUCLEOTIDE SEQUENCE [LARGE SCALE GENOMIC DNA]</scope>
    <source>
        <strain evidence="19 20">DW5-4</strain>
    </source>
</reference>
<gene>
    <name evidence="19" type="ORF">BA70_03880</name>
</gene>
<dbReference type="eggNOG" id="COG1249">
    <property type="taxonomic scope" value="Bacteria"/>
</dbReference>
<comment type="miscellaneous">
    <text evidence="16">The active site is a redox-active disulfide bond.</text>
</comment>
<keyword evidence="5" id="KW-0963">Cytoplasm</keyword>
<dbReference type="SUPFAM" id="SSF51905">
    <property type="entry name" value="FAD/NAD(P)-binding domain"/>
    <property type="match status" value="1"/>
</dbReference>
<keyword evidence="10" id="KW-1015">Disulfide bond</keyword>
<feature type="binding site" evidence="14">
    <location>
        <begin position="179"/>
        <end position="186"/>
    </location>
    <ligand>
        <name>NAD(+)</name>
        <dbReference type="ChEBI" id="CHEBI:57540"/>
    </ligand>
</feature>
<dbReference type="Gene3D" id="3.30.390.30">
    <property type="match status" value="1"/>
</dbReference>
<dbReference type="PROSITE" id="PS00076">
    <property type="entry name" value="PYRIDINE_REDOX_1"/>
    <property type="match status" value="1"/>
</dbReference>
<keyword evidence="7 14" id="KW-0274">FAD</keyword>
<accession>A0A081LA85</accession>
<evidence type="ECO:0000256" key="13">
    <source>
        <dbReference type="PIRSR" id="PIRSR000350-2"/>
    </source>
</evidence>
<keyword evidence="6 16" id="KW-0285">Flavoprotein</keyword>
<evidence type="ECO:0000256" key="15">
    <source>
        <dbReference type="PIRSR" id="PIRSR000350-4"/>
    </source>
</evidence>
<dbReference type="InterPro" id="IPR004099">
    <property type="entry name" value="Pyr_nucl-diS_OxRdtase_dimer"/>
</dbReference>
<feature type="binding site" evidence="14">
    <location>
        <position position="202"/>
    </location>
    <ligand>
        <name>NAD(+)</name>
        <dbReference type="ChEBI" id="CHEBI:57540"/>
    </ligand>
</feature>
<dbReference type="Proteomes" id="UP000028091">
    <property type="component" value="Unassembled WGS sequence"/>
</dbReference>
<evidence type="ECO:0000256" key="9">
    <source>
        <dbReference type="ARBA" id="ARBA00023027"/>
    </source>
</evidence>
<dbReference type="GO" id="GO:0005737">
    <property type="term" value="C:cytoplasm"/>
    <property type="evidence" value="ECO:0007669"/>
    <property type="project" value="UniProtKB-SubCell"/>
</dbReference>
<evidence type="ECO:0000259" key="17">
    <source>
        <dbReference type="Pfam" id="PF02852"/>
    </source>
</evidence>
<evidence type="ECO:0000256" key="5">
    <source>
        <dbReference type="ARBA" id="ARBA00022490"/>
    </source>
</evidence>
<dbReference type="InterPro" id="IPR050151">
    <property type="entry name" value="Class-I_Pyr_Nuc-Dis_Oxidored"/>
</dbReference>
<feature type="binding site" evidence="14">
    <location>
        <position position="270"/>
    </location>
    <ligand>
        <name>NAD(+)</name>
        <dbReference type="ChEBI" id="CHEBI:57540"/>
    </ligand>
</feature>
<dbReference type="InterPro" id="IPR006258">
    <property type="entry name" value="Lipoamide_DH"/>
</dbReference>
<evidence type="ECO:0000256" key="12">
    <source>
        <dbReference type="ARBA" id="ARBA00049187"/>
    </source>
</evidence>
<feature type="disulfide bond" description="Redox-active" evidence="15">
    <location>
        <begin position="42"/>
        <end position="47"/>
    </location>
</feature>
<evidence type="ECO:0000256" key="7">
    <source>
        <dbReference type="ARBA" id="ARBA00022827"/>
    </source>
</evidence>
<comment type="cofactor">
    <cofactor evidence="14 16">
        <name>FAD</name>
        <dbReference type="ChEBI" id="CHEBI:57692"/>
    </cofactor>
    <text evidence="14 16">Binds 1 FAD per subunit.</text>
</comment>
<dbReference type="PRINTS" id="PR00368">
    <property type="entry name" value="FADPNR"/>
</dbReference>
<dbReference type="EMBL" id="JOTP01000012">
    <property type="protein sequence ID" value="KEP26161.1"/>
    <property type="molecule type" value="Genomic_DNA"/>
</dbReference>
<dbReference type="AlphaFoldDB" id="A0A081LA85"/>
<dbReference type="PRINTS" id="PR00411">
    <property type="entry name" value="PNDRDTASEI"/>
</dbReference>
<feature type="binding site" evidence="14">
    <location>
        <begin position="142"/>
        <end position="144"/>
    </location>
    <ligand>
        <name>FAD</name>
        <dbReference type="ChEBI" id="CHEBI:57692"/>
    </ligand>
</feature>
<keyword evidence="9 14" id="KW-0520">NAD</keyword>
<sequence>MTKTYDLTVIGGGPGGYTAALQAAERGRKVALIEEDFLGGTCLNRGCIPSKTLLKHAEVIESIEKAKSWGIETGDLVLSFEKMRKRKDDVIEKLRGGIAFLLKQGKIDVYNGRGTAVTKHRIEIEQQDGSESIETKELIIATGSSPAIPPIPGLKEIQFDTSDTIFDIPDIPASVVIIGGGVIGLELACIFQSLQSKVTIIEAAPSIIPQEDEEASKLLERELKKKGIHIATKTTVTEVTESEGVKAVHATDDKGETHIFTAERLLVCVGRKPNVSAVSQLNLQLDGPFIKVNDQMQTSAEGVYAVGDVAGGYQLAHAAMAEAAVAVSNICGELEKMNSDIVPRCIYTLPEVASVGLTEKEAKAKGLKVQTERFDLAASGKALAAGVQTGFIKLVYDTAYGEVIGATMVGPHVTEMISEASSFMYLEGTAEEMAKMIHPHPTISEGFYEAALHIVSKLRK</sequence>
<dbReference type="InterPro" id="IPR036188">
    <property type="entry name" value="FAD/NAD-bd_sf"/>
</dbReference>
<dbReference type="EC" id="1.8.1.4" evidence="3 16"/>
<feature type="active site" description="Proton acceptor" evidence="13">
    <location>
        <position position="440"/>
    </location>
</feature>
<dbReference type="GO" id="GO:0004148">
    <property type="term" value="F:dihydrolipoyl dehydrogenase (NADH) activity"/>
    <property type="evidence" value="ECO:0007669"/>
    <property type="project" value="UniProtKB-EC"/>
</dbReference>
<keyword evidence="11 16" id="KW-0676">Redox-active center</keyword>
<comment type="subcellular location">
    <subcellularLocation>
        <location evidence="1">Cytoplasm</location>
    </subcellularLocation>
</comment>
<feature type="binding site" evidence="14">
    <location>
        <position position="51"/>
    </location>
    <ligand>
        <name>FAD</name>
        <dbReference type="ChEBI" id="CHEBI:57692"/>
    </ligand>
</feature>
<comment type="similarity">
    <text evidence="2 16">Belongs to the class-I pyridine nucleotide-disulfide oxidoreductase family.</text>
</comment>
<dbReference type="PIRSF" id="PIRSF000350">
    <property type="entry name" value="Mercury_reductase_MerA"/>
    <property type="match status" value="1"/>
</dbReference>
<evidence type="ECO:0000256" key="16">
    <source>
        <dbReference type="RuleBase" id="RU003692"/>
    </source>
</evidence>
<evidence type="ECO:0000256" key="14">
    <source>
        <dbReference type="PIRSR" id="PIRSR000350-3"/>
    </source>
</evidence>
<dbReference type="OrthoDB" id="9800167at2"/>
<keyword evidence="14" id="KW-0547">Nucleotide-binding</keyword>
<organism evidence="19 20">
    <name type="scientific">Bacillus zhangzhouensis</name>
    <dbReference type="NCBI Taxonomy" id="1178540"/>
    <lineage>
        <taxon>Bacteria</taxon>
        <taxon>Bacillati</taxon>
        <taxon>Bacillota</taxon>
        <taxon>Bacilli</taxon>
        <taxon>Bacillales</taxon>
        <taxon>Bacillaceae</taxon>
        <taxon>Bacillus</taxon>
    </lineage>
</organism>
<dbReference type="Pfam" id="PF02852">
    <property type="entry name" value="Pyr_redox_dim"/>
    <property type="match status" value="1"/>
</dbReference>
<evidence type="ECO:0000256" key="2">
    <source>
        <dbReference type="ARBA" id="ARBA00007532"/>
    </source>
</evidence>
<dbReference type="GO" id="GO:0050660">
    <property type="term" value="F:flavin adenine dinucleotide binding"/>
    <property type="evidence" value="ECO:0007669"/>
    <property type="project" value="InterPro"/>
</dbReference>
<evidence type="ECO:0000256" key="11">
    <source>
        <dbReference type="ARBA" id="ARBA00023284"/>
    </source>
</evidence>
<dbReference type="Gene3D" id="3.50.50.60">
    <property type="entry name" value="FAD/NAD(P)-binding domain"/>
    <property type="match status" value="2"/>
</dbReference>
<feature type="binding site" evidence="14">
    <location>
        <position position="308"/>
    </location>
    <ligand>
        <name>FAD</name>
        <dbReference type="ChEBI" id="CHEBI:57692"/>
    </ligand>
</feature>
<dbReference type="NCBIfam" id="TIGR01350">
    <property type="entry name" value="lipoamide_DH"/>
    <property type="match status" value="1"/>
</dbReference>
<evidence type="ECO:0000256" key="10">
    <source>
        <dbReference type="ARBA" id="ARBA00023157"/>
    </source>
</evidence>
<evidence type="ECO:0000256" key="1">
    <source>
        <dbReference type="ARBA" id="ARBA00004496"/>
    </source>
</evidence>
<feature type="domain" description="FAD/NAD(P)-binding" evidence="18">
    <location>
        <begin position="5"/>
        <end position="323"/>
    </location>
</feature>
<feature type="binding site" evidence="14">
    <location>
        <position position="114"/>
    </location>
    <ligand>
        <name>FAD</name>
        <dbReference type="ChEBI" id="CHEBI:57692"/>
    </ligand>
</feature>
<evidence type="ECO:0000259" key="18">
    <source>
        <dbReference type="Pfam" id="PF07992"/>
    </source>
</evidence>
<dbReference type="Pfam" id="PF07992">
    <property type="entry name" value="Pyr_redox_2"/>
    <property type="match status" value="1"/>
</dbReference>
<dbReference type="FunFam" id="3.30.390.30:FF:000001">
    <property type="entry name" value="Dihydrolipoyl dehydrogenase"/>
    <property type="match status" value="1"/>
</dbReference>
<name>A0A081LA85_9BACI</name>
<evidence type="ECO:0000313" key="20">
    <source>
        <dbReference type="Proteomes" id="UP000028091"/>
    </source>
</evidence>
<dbReference type="PANTHER" id="PTHR22912:SF217">
    <property type="entry name" value="DIHYDROLIPOYL DEHYDROGENASE"/>
    <property type="match status" value="1"/>
</dbReference>
<evidence type="ECO:0000256" key="3">
    <source>
        <dbReference type="ARBA" id="ARBA00012608"/>
    </source>
</evidence>
<comment type="caution">
    <text evidence="19">The sequence shown here is derived from an EMBL/GenBank/DDBJ whole genome shotgun (WGS) entry which is preliminary data.</text>
</comment>
<dbReference type="InterPro" id="IPR012999">
    <property type="entry name" value="Pyr_OxRdtase_I_AS"/>
</dbReference>
<keyword evidence="20" id="KW-1185">Reference proteome</keyword>
<keyword evidence="8 16" id="KW-0560">Oxidoreductase</keyword>
<dbReference type="InterPro" id="IPR001100">
    <property type="entry name" value="Pyr_nuc-diS_OxRdtase"/>
</dbReference>
<dbReference type="PANTHER" id="PTHR22912">
    <property type="entry name" value="DISULFIDE OXIDOREDUCTASE"/>
    <property type="match status" value="1"/>
</dbReference>
<proteinExistence type="inferred from homology"/>
<evidence type="ECO:0000313" key="19">
    <source>
        <dbReference type="EMBL" id="KEP26161.1"/>
    </source>
</evidence>
<feature type="domain" description="Pyridine nucleotide-disulphide oxidoreductase dimerisation" evidence="17">
    <location>
        <begin position="342"/>
        <end position="450"/>
    </location>
</feature>
<evidence type="ECO:0000256" key="4">
    <source>
        <dbReference type="ARBA" id="ARBA00016961"/>
    </source>
</evidence>
<protein>
    <recommendedName>
        <fullName evidence="4 16">Dihydrolipoyl dehydrogenase</fullName>
        <ecNumber evidence="3 16">1.8.1.4</ecNumber>
    </recommendedName>
</protein>